<evidence type="ECO:0000313" key="3">
    <source>
        <dbReference type="Proteomes" id="UP000708208"/>
    </source>
</evidence>
<reference evidence="2" key="1">
    <citation type="submission" date="2021-06" db="EMBL/GenBank/DDBJ databases">
        <authorList>
            <person name="Hodson N. C."/>
            <person name="Mongue J. A."/>
            <person name="Jaron S. K."/>
        </authorList>
    </citation>
    <scope>NUCLEOTIDE SEQUENCE</scope>
</reference>
<accession>A0A8J2LX18</accession>
<dbReference type="AlphaFoldDB" id="A0A8J2LX18"/>
<dbReference type="EMBL" id="CAJVCH010554549">
    <property type="protein sequence ID" value="CAG7830150.1"/>
    <property type="molecule type" value="Genomic_DNA"/>
</dbReference>
<feature type="region of interest" description="Disordered" evidence="1">
    <location>
        <begin position="209"/>
        <end position="255"/>
    </location>
</feature>
<feature type="compositionally biased region" description="Basic residues" evidence="1">
    <location>
        <begin position="227"/>
        <end position="241"/>
    </location>
</feature>
<name>A0A8J2LX18_9HEXA</name>
<proteinExistence type="predicted"/>
<protein>
    <submittedName>
        <fullName evidence="2">Uncharacterized protein</fullName>
    </submittedName>
</protein>
<keyword evidence="3" id="KW-1185">Reference proteome</keyword>
<dbReference type="Proteomes" id="UP000708208">
    <property type="component" value="Unassembled WGS sequence"/>
</dbReference>
<organism evidence="2 3">
    <name type="scientific">Allacma fusca</name>
    <dbReference type="NCBI Taxonomy" id="39272"/>
    <lineage>
        <taxon>Eukaryota</taxon>
        <taxon>Metazoa</taxon>
        <taxon>Ecdysozoa</taxon>
        <taxon>Arthropoda</taxon>
        <taxon>Hexapoda</taxon>
        <taxon>Collembola</taxon>
        <taxon>Symphypleona</taxon>
        <taxon>Sminthuridae</taxon>
        <taxon>Allacma</taxon>
    </lineage>
</organism>
<feature type="region of interest" description="Disordered" evidence="1">
    <location>
        <begin position="280"/>
        <end position="301"/>
    </location>
</feature>
<feature type="compositionally biased region" description="Basic and acidic residues" evidence="1">
    <location>
        <begin position="280"/>
        <end position="295"/>
    </location>
</feature>
<evidence type="ECO:0000256" key="1">
    <source>
        <dbReference type="SAM" id="MobiDB-lite"/>
    </source>
</evidence>
<evidence type="ECO:0000313" key="2">
    <source>
        <dbReference type="EMBL" id="CAG7830150.1"/>
    </source>
</evidence>
<gene>
    <name evidence="2" type="ORF">AFUS01_LOCUS39976</name>
</gene>
<comment type="caution">
    <text evidence="2">The sequence shown here is derived from an EMBL/GenBank/DDBJ whole genome shotgun (WGS) entry which is preliminary data.</text>
</comment>
<sequence>MDNSKSMTARTHLQESSPFPVPLILKRTENLRKAAPFLPEEVAQEPRNYYLVDVNMWELLHHNYFKRLPSAPASSVAAPVTPTVKPVPRSLKFPGRYSHSNASNRFIRPRVPPEFCLRPSLPTEFNFRPIVSTEFNFRPSLSTELGFRPNLPTELSMNFQPSLPTGFNFRSTLPSDLNFRSNLLPGPPHSREEKCVGNQTVTTKSMSTMNPALPVLPEKRPSTVAPKLKKAKSPAVRKRRLSEHQSPVSRKKCGSGCKLSHRIQPVCLNKVFQNASMIKKPKDATKSSKPLEHSRPSAPRRTAVKRDIFKESEYYREYRSEEELQSKFRGIQYHLFDELEVKEAIAETHKILVNT</sequence>